<dbReference type="AlphaFoldDB" id="A0A3B0V8Z3"/>
<evidence type="ECO:0000259" key="1">
    <source>
        <dbReference type="Pfam" id="PF06971"/>
    </source>
</evidence>
<accession>A0A3B0V8Z3</accession>
<name>A0A3B0V8Z3_9ZZZZ</name>
<dbReference type="GO" id="GO:0051775">
    <property type="term" value="P:response to redox state"/>
    <property type="evidence" value="ECO:0007669"/>
    <property type="project" value="InterPro"/>
</dbReference>
<dbReference type="PANTHER" id="PTHR35786:SF1">
    <property type="entry name" value="REDOX-SENSING TRANSCRIPTIONAL REPRESSOR REX 1"/>
    <property type="match status" value="1"/>
</dbReference>
<dbReference type="InterPro" id="IPR009718">
    <property type="entry name" value="Rex_DNA-bd_C_dom"/>
</dbReference>
<proteinExistence type="predicted"/>
<dbReference type="PANTHER" id="PTHR35786">
    <property type="entry name" value="REDOX-SENSING TRANSCRIPTIONAL REPRESSOR REX"/>
    <property type="match status" value="1"/>
</dbReference>
<dbReference type="EMBL" id="UOET01000234">
    <property type="protein sequence ID" value="VAW28404.1"/>
    <property type="molecule type" value="Genomic_DNA"/>
</dbReference>
<dbReference type="Gene3D" id="1.10.10.10">
    <property type="entry name" value="Winged helix-like DNA-binding domain superfamily/Winged helix DNA-binding domain"/>
    <property type="match status" value="1"/>
</dbReference>
<dbReference type="InterPro" id="IPR036390">
    <property type="entry name" value="WH_DNA-bd_sf"/>
</dbReference>
<gene>
    <name evidence="2" type="ORF">MNBD_BACTEROID07-310</name>
</gene>
<organism evidence="2">
    <name type="scientific">hydrothermal vent metagenome</name>
    <dbReference type="NCBI Taxonomy" id="652676"/>
    <lineage>
        <taxon>unclassified sequences</taxon>
        <taxon>metagenomes</taxon>
        <taxon>ecological metagenomes</taxon>
    </lineage>
</organism>
<dbReference type="Pfam" id="PF06971">
    <property type="entry name" value="Put_DNA-bind_N"/>
    <property type="match status" value="1"/>
</dbReference>
<feature type="domain" description="Rex DNA-binding C-terminal" evidence="1">
    <location>
        <begin position="8"/>
        <end position="55"/>
    </location>
</feature>
<dbReference type="GO" id="GO:0045892">
    <property type="term" value="P:negative regulation of DNA-templated transcription"/>
    <property type="evidence" value="ECO:0007669"/>
    <property type="project" value="InterPro"/>
</dbReference>
<evidence type="ECO:0000313" key="2">
    <source>
        <dbReference type="EMBL" id="VAW28404.1"/>
    </source>
</evidence>
<dbReference type="InterPro" id="IPR036388">
    <property type="entry name" value="WH-like_DNA-bd_sf"/>
</dbReference>
<feature type="non-terminal residue" evidence="2">
    <location>
        <position position="88"/>
    </location>
</feature>
<sequence>MDDRYYKNIPHKTIERLSQYRRALQIYSDKGKTHIFSHEIAALLHITAVQVRRDLMLIGYSGSLRKGYDISDLITLIGDLIDSPGGQR</sequence>
<reference evidence="2" key="1">
    <citation type="submission" date="2018-06" db="EMBL/GenBank/DDBJ databases">
        <authorList>
            <person name="Zhirakovskaya E."/>
        </authorList>
    </citation>
    <scope>NUCLEOTIDE SEQUENCE</scope>
</reference>
<dbReference type="InterPro" id="IPR022876">
    <property type="entry name" value="Tscrpt_rep_Rex"/>
</dbReference>
<dbReference type="SUPFAM" id="SSF46785">
    <property type="entry name" value="Winged helix' DNA-binding domain"/>
    <property type="match status" value="1"/>
</dbReference>
<protein>
    <submittedName>
        <fullName evidence="2">Redox-sensing transcriptional repressor Rex</fullName>
    </submittedName>
</protein>